<keyword evidence="1" id="KW-0175">Coiled coil</keyword>
<dbReference type="EMBL" id="JAAVMB010000029">
    <property type="protein sequence ID" value="NKC69331.1"/>
    <property type="molecule type" value="Genomic_DNA"/>
</dbReference>
<name>A0A7X6DBI2_9ENTE</name>
<evidence type="ECO:0000313" key="3">
    <source>
        <dbReference type="Proteomes" id="UP000521358"/>
    </source>
</evidence>
<dbReference type="AlphaFoldDB" id="A0A7X6DBI2"/>
<evidence type="ECO:0000313" key="2">
    <source>
        <dbReference type="EMBL" id="NKC69331.1"/>
    </source>
</evidence>
<accession>A0A7X6DBI2</accession>
<sequence>MEDVNSRPFKDIENQIIVLEKRGLKIENRSHTQKVLLKENYYCVINGYKTPFLQKDSDLLPLVPEKYQQGTRFSEIYNLYCMDKELRGLLLKYILKFETKIKSLVAYYFSEAHPEKYGYLHFINYSQEEKDLSDVLKNIQKLSNKIEIHKNKKYDNSIKHYINNHKNVPLWVLVNFLTFGELQYLFLSLEDDIKEKVCKTISMDFKAEHKANERIGIEELKMILKTGNLFRNVCAHDEVLYNYKMGKKFKASLFSKYFENNSKFDVQSSDQCKADLFTMVSMIKLVSPNKDFKELIRHLERIFRQYRGKYKSISFDEILESMGLESNWKEQLNIKKR</sequence>
<dbReference type="InterPro" id="IPR011664">
    <property type="entry name" value="Abi_system_AbiD/AbiF-like"/>
</dbReference>
<dbReference type="Proteomes" id="UP000521358">
    <property type="component" value="Unassembled WGS sequence"/>
</dbReference>
<reference evidence="2 3" key="1">
    <citation type="submission" date="2020-03" db="EMBL/GenBank/DDBJ databases">
        <title>Bacterial samples isolated from urine from healthy bovine heifers (Gyr breed).</title>
        <authorList>
            <person name="Giannattasio-Ferraz S."/>
            <person name="Maskeri L."/>
            <person name="Penido A."/>
            <person name="Barbosa-Stancioli E.F."/>
            <person name="Putonti C."/>
        </authorList>
    </citation>
    <scope>NUCLEOTIDE SEQUENCE [LARGE SCALE GENOMIC DNA]</scope>
    <source>
        <strain evidence="2 3">UFMG-H7</strain>
    </source>
</reference>
<feature type="coiled-coil region" evidence="1">
    <location>
        <begin position="125"/>
        <end position="152"/>
    </location>
</feature>
<protein>
    <submittedName>
        <fullName evidence="2">Abi family protein</fullName>
    </submittedName>
</protein>
<proteinExistence type="predicted"/>
<dbReference type="RefSeq" id="WP_167808310.1">
    <property type="nucleotide sequence ID" value="NZ_JAAVMB010000029.1"/>
</dbReference>
<organism evidence="2 3">
    <name type="scientific">Vagococcus fluvialis</name>
    <dbReference type="NCBI Taxonomy" id="2738"/>
    <lineage>
        <taxon>Bacteria</taxon>
        <taxon>Bacillati</taxon>
        <taxon>Bacillota</taxon>
        <taxon>Bacilli</taxon>
        <taxon>Lactobacillales</taxon>
        <taxon>Enterococcaceae</taxon>
        <taxon>Vagococcus</taxon>
    </lineage>
</organism>
<dbReference type="Pfam" id="PF07751">
    <property type="entry name" value="Abi_2"/>
    <property type="match status" value="1"/>
</dbReference>
<gene>
    <name evidence="2" type="ORF">HED35_14740</name>
</gene>
<evidence type="ECO:0000256" key="1">
    <source>
        <dbReference type="SAM" id="Coils"/>
    </source>
</evidence>
<comment type="caution">
    <text evidence="2">The sequence shown here is derived from an EMBL/GenBank/DDBJ whole genome shotgun (WGS) entry which is preliminary data.</text>
</comment>